<dbReference type="PANTHER" id="PTHR12592">
    <property type="entry name" value="ATP-DEPENDENT (S)-NAD(P)H-HYDRATE DEHYDRATASE FAMILY MEMBER"/>
    <property type="match status" value="1"/>
</dbReference>
<dbReference type="STRING" id="48467.SAMN02745166_03178"/>
<dbReference type="GO" id="GO:0046496">
    <property type="term" value="P:nicotinamide nucleotide metabolic process"/>
    <property type="evidence" value="ECO:0007669"/>
    <property type="project" value="UniProtKB-UniRule"/>
</dbReference>
<dbReference type="RefSeq" id="WP_078814362.1">
    <property type="nucleotide sequence ID" value="NZ_FUYE01000010.1"/>
</dbReference>
<evidence type="ECO:0000256" key="19">
    <source>
        <dbReference type="PIRNR" id="PIRNR017184"/>
    </source>
</evidence>
<keyword evidence="11 18" id="KW-0413">Isomerase</keyword>
<name>A0A1T4YG23_9BACT</name>
<evidence type="ECO:0000256" key="15">
    <source>
        <dbReference type="ARBA" id="ARBA00048238"/>
    </source>
</evidence>
<evidence type="ECO:0000256" key="9">
    <source>
        <dbReference type="ARBA" id="ARBA00022958"/>
    </source>
</evidence>
<comment type="catalytic activity">
    <reaction evidence="1 18 19">
        <text>(6R)-NADHX = (6S)-NADHX</text>
        <dbReference type="Rhea" id="RHEA:32215"/>
        <dbReference type="ChEBI" id="CHEBI:64074"/>
        <dbReference type="ChEBI" id="CHEBI:64075"/>
        <dbReference type="EC" id="5.1.99.6"/>
    </reaction>
</comment>
<evidence type="ECO:0000256" key="4">
    <source>
        <dbReference type="ARBA" id="ARBA00009524"/>
    </source>
</evidence>
<feature type="binding site" evidence="17">
    <location>
        <position position="367"/>
    </location>
    <ligand>
        <name>(6S)-NADPHX</name>
        <dbReference type="ChEBI" id="CHEBI:64076"/>
    </ligand>
</feature>
<evidence type="ECO:0000256" key="2">
    <source>
        <dbReference type="ARBA" id="ARBA00000909"/>
    </source>
</evidence>
<dbReference type="SUPFAM" id="SSF64153">
    <property type="entry name" value="YjeF N-terminal domain-like"/>
    <property type="match status" value="1"/>
</dbReference>
<keyword evidence="13" id="KW-0511">Multifunctional enzyme</keyword>
<comment type="function">
    <text evidence="18">Catalyzes the epimerization of the S- and R-forms of NAD(P)HX, a damaged form of NAD(P)H that is a result of enzymatic or heat-dependent hydration. This is a prerequisite for the S-specific NAD(P)H-hydrate dehydratase to allow the repair of both epimers of NAD(P)HX.</text>
</comment>
<evidence type="ECO:0000256" key="18">
    <source>
        <dbReference type="HAMAP-Rule" id="MF_01966"/>
    </source>
</evidence>
<gene>
    <name evidence="18" type="primary">nnrE</name>
    <name evidence="17" type="synonym">nnrD</name>
    <name evidence="22" type="ORF">SAMN02745166_03178</name>
</gene>
<feature type="binding site" evidence="18">
    <location>
        <position position="158"/>
    </location>
    <ligand>
        <name>K(+)</name>
        <dbReference type="ChEBI" id="CHEBI:29103"/>
    </ligand>
</feature>
<evidence type="ECO:0000313" key="22">
    <source>
        <dbReference type="EMBL" id="SKB00610.1"/>
    </source>
</evidence>
<keyword evidence="8 17" id="KW-0521">NADP</keyword>
<dbReference type="Pfam" id="PF03853">
    <property type="entry name" value="YjeF_N"/>
    <property type="match status" value="1"/>
</dbReference>
<feature type="domain" description="YjeF C-terminal" evidence="20">
    <location>
        <begin position="223"/>
        <end position="491"/>
    </location>
</feature>
<comment type="catalytic activity">
    <reaction evidence="2 18 19">
        <text>(6R)-NADPHX = (6S)-NADPHX</text>
        <dbReference type="Rhea" id="RHEA:32227"/>
        <dbReference type="ChEBI" id="CHEBI:64076"/>
        <dbReference type="ChEBI" id="CHEBI:64077"/>
        <dbReference type="EC" id="5.1.99.6"/>
    </reaction>
</comment>
<dbReference type="OrthoDB" id="9806925at2"/>
<dbReference type="EC" id="4.2.1.136" evidence="19"/>
<evidence type="ECO:0000256" key="6">
    <source>
        <dbReference type="ARBA" id="ARBA00022741"/>
    </source>
</evidence>
<evidence type="ECO:0000256" key="12">
    <source>
        <dbReference type="ARBA" id="ARBA00023239"/>
    </source>
</evidence>
<dbReference type="GO" id="GO:0110051">
    <property type="term" value="P:metabolite repair"/>
    <property type="evidence" value="ECO:0007669"/>
    <property type="project" value="TreeGrafter"/>
</dbReference>
<comment type="catalytic activity">
    <reaction evidence="15 17 19">
        <text>(6S)-NADHX + ADP = AMP + phosphate + NADH + H(+)</text>
        <dbReference type="Rhea" id="RHEA:32223"/>
        <dbReference type="ChEBI" id="CHEBI:15378"/>
        <dbReference type="ChEBI" id="CHEBI:43474"/>
        <dbReference type="ChEBI" id="CHEBI:57945"/>
        <dbReference type="ChEBI" id="CHEBI:64074"/>
        <dbReference type="ChEBI" id="CHEBI:456215"/>
        <dbReference type="ChEBI" id="CHEBI:456216"/>
        <dbReference type="EC" id="4.2.1.136"/>
    </reaction>
</comment>
<dbReference type="InterPro" id="IPR036652">
    <property type="entry name" value="YjeF_N_dom_sf"/>
</dbReference>
<dbReference type="CDD" id="cd01171">
    <property type="entry name" value="YXKO-related"/>
    <property type="match status" value="1"/>
</dbReference>
<evidence type="ECO:0000256" key="14">
    <source>
        <dbReference type="ARBA" id="ARBA00025153"/>
    </source>
</evidence>
<feature type="binding site" evidence="17">
    <location>
        <begin position="402"/>
        <end position="406"/>
    </location>
    <ligand>
        <name>AMP</name>
        <dbReference type="ChEBI" id="CHEBI:456215"/>
    </ligand>
</feature>
<dbReference type="PROSITE" id="PS51385">
    <property type="entry name" value="YJEF_N"/>
    <property type="match status" value="1"/>
</dbReference>
<dbReference type="AlphaFoldDB" id="A0A1T4YG23"/>
<dbReference type="PIRSF" id="PIRSF017184">
    <property type="entry name" value="Nnr"/>
    <property type="match status" value="1"/>
</dbReference>
<evidence type="ECO:0000256" key="7">
    <source>
        <dbReference type="ARBA" id="ARBA00022840"/>
    </source>
</evidence>
<dbReference type="InterPro" id="IPR004443">
    <property type="entry name" value="YjeF_N_dom"/>
</dbReference>
<organism evidence="22 23">
    <name type="scientific">Prosthecobacter debontii</name>
    <dbReference type="NCBI Taxonomy" id="48467"/>
    <lineage>
        <taxon>Bacteria</taxon>
        <taxon>Pseudomonadati</taxon>
        <taxon>Verrucomicrobiota</taxon>
        <taxon>Verrucomicrobiia</taxon>
        <taxon>Verrucomicrobiales</taxon>
        <taxon>Verrucomicrobiaceae</taxon>
        <taxon>Prosthecobacter</taxon>
    </lineage>
</organism>
<feature type="binding site" evidence="17">
    <location>
        <position position="431"/>
    </location>
    <ligand>
        <name>AMP</name>
        <dbReference type="ChEBI" id="CHEBI:456215"/>
    </ligand>
</feature>
<dbReference type="GO" id="GO:0046872">
    <property type="term" value="F:metal ion binding"/>
    <property type="evidence" value="ECO:0007669"/>
    <property type="project" value="UniProtKB-UniRule"/>
</dbReference>
<evidence type="ECO:0000313" key="23">
    <source>
        <dbReference type="Proteomes" id="UP000190774"/>
    </source>
</evidence>
<feature type="domain" description="YjeF N-terminal" evidence="21">
    <location>
        <begin position="8"/>
        <end position="212"/>
    </location>
</feature>
<dbReference type="NCBIfam" id="TIGR00196">
    <property type="entry name" value="yjeF_cterm"/>
    <property type="match status" value="1"/>
</dbReference>
<protein>
    <recommendedName>
        <fullName evidence="19">Bifunctional NAD(P)H-hydrate repair enzyme</fullName>
    </recommendedName>
    <alternativeName>
        <fullName evidence="19">Nicotinamide nucleotide repair protein</fullName>
    </alternativeName>
    <domain>
        <recommendedName>
            <fullName evidence="19">ADP-dependent (S)-NAD(P)H-hydrate dehydratase</fullName>
            <ecNumber evidence="19">4.2.1.136</ecNumber>
        </recommendedName>
        <alternativeName>
            <fullName evidence="19">ADP-dependent NAD(P)HX dehydratase</fullName>
        </alternativeName>
    </domain>
    <domain>
        <recommendedName>
            <fullName evidence="19">NAD(P)H-hydrate epimerase</fullName>
            <ecNumber evidence="19">5.1.99.6</ecNumber>
        </recommendedName>
    </domain>
</protein>
<comment type="cofactor">
    <cofactor evidence="17">
        <name>Mg(2+)</name>
        <dbReference type="ChEBI" id="CHEBI:18420"/>
    </cofactor>
</comment>
<keyword evidence="7 17" id="KW-0067">ATP-binding</keyword>
<keyword evidence="12 17" id="KW-0456">Lyase</keyword>
<evidence type="ECO:0000259" key="21">
    <source>
        <dbReference type="PROSITE" id="PS51385"/>
    </source>
</evidence>
<evidence type="ECO:0000256" key="5">
    <source>
        <dbReference type="ARBA" id="ARBA00022723"/>
    </source>
</evidence>
<keyword evidence="9 18" id="KW-0630">Potassium</keyword>
<proteinExistence type="inferred from homology"/>
<dbReference type="Gene3D" id="3.40.1190.20">
    <property type="match status" value="1"/>
</dbReference>
<evidence type="ECO:0000256" key="16">
    <source>
        <dbReference type="ARBA" id="ARBA00049209"/>
    </source>
</evidence>
<evidence type="ECO:0000256" key="8">
    <source>
        <dbReference type="ARBA" id="ARBA00022857"/>
    </source>
</evidence>
<comment type="similarity">
    <text evidence="18">Belongs to the NnrE/AIBP family.</text>
</comment>
<comment type="similarity">
    <text evidence="4 19">In the C-terminal section; belongs to the NnrD/CARKD family.</text>
</comment>
<feature type="binding site" evidence="18">
    <location>
        <position position="155"/>
    </location>
    <ligand>
        <name>(6S)-NADPHX</name>
        <dbReference type="ChEBI" id="CHEBI:64076"/>
    </ligand>
</feature>
<dbReference type="PANTHER" id="PTHR12592:SF0">
    <property type="entry name" value="ATP-DEPENDENT (S)-NAD(P)H-HYDRATE DEHYDRATASE"/>
    <property type="match status" value="1"/>
</dbReference>
<keyword evidence="5 18" id="KW-0479">Metal-binding</keyword>
<dbReference type="Gene3D" id="3.40.50.10260">
    <property type="entry name" value="YjeF N-terminal domain"/>
    <property type="match status" value="1"/>
</dbReference>
<dbReference type="GO" id="GO:0052856">
    <property type="term" value="F:NAD(P)HX epimerase activity"/>
    <property type="evidence" value="ECO:0007669"/>
    <property type="project" value="UniProtKB-UniRule"/>
</dbReference>
<evidence type="ECO:0000259" key="20">
    <source>
        <dbReference type="PROSITE" id="PS51383"/>
    </source>
</evidence>
<evidence type="ECO:0000256" key="1">
    <source>
        <dbReference type="ARBA" id="ARBA00000013"/>
    </source>
</evidence>
<dbReference type="HAMAP" id="MF_01965">
    <property type="entry name" value="NADHX_dehydratase"/>
    <property type="match status" value="1"/>
</dbReference>
<dbReference type="InterPro" id="IPR000631">
    <property type="entry name" value="CARKD"/>
</dbReference>
<comment type="subunit">
    <text evidence="17">Homotetramer.</text>
</comment>
<keyword evidence="23" id="KW-1185">Reference proteome</keyword>
<evidence type="ECO:0000256" key="10">
    <source>
        <dbReference type="ARBA" id="ARBA00023027"/>
    </source>
</evidence>
<feature type="binding site" evidence="17">
    <location>
        <position position="432"/>
    </location>
    <ligand>
        <name>(6S)-NADPHX</name>
        <dbReference type="ChEBI" id="CHEBI:64076"/>
    </ligand>
</feature>
<feature type="binding site" evidence="18">
    <location>
        <position position="118"/>
    </location>
    <ligand>
        <name>K(+)</name>
        <dbReference type="ChEBI" id="CHEBI:29103"/>
    </ligand>
</feature>
<evidence type="ECO:0000256" key="11">
    <source>
        <dbReference type="ARBA" id="ARBA00023235"/>
    </source>
</evidence>
<dbReference type="NCBIfam" id="TIGR00197">
    <property type="entry name" value="yjeF_nterm"/>
    <property type="match status" value="1"/>
</dbReference>
<comment type="similarity">
    <text evidence="17">Belongs to the NnrD/CARKD family.</text>
</comment>
<dbReference type="GO" id="GO:0052855">
    <property type="term" value="F:ADP-dependent NAD(P)H-hydrate dehydratase activity"/>
    <property type="evidence" value="ECO:0007669"/>
    <property type="project" value="UniProtKB-UniRule"/>
</dbReference>
<dbReference type="PROSITE" id="PS51383">
    <property type="entry name" value="YJEF_C_3"/>
    <property type="match status" value="1"/>
</dbReference>
<evidence type="ECO:0000256" key="17">
    <source>
        <dbReference type="HAMAP-Rule" id="MF_01965"/>
    </source>
</evidence>
<keyword evidence="6 17" id="KW-0547">Nucleotide-binding</keyword>
<comment type="function">
    <text evidence="17">Catalyzes the dehydration of the S-form of NAD(P)HX at the expense of ADP, which is converted to AMP. Together with NAD(P)HX epimerase, which catalyzes the epimerization of the S- and R-forms, the enzyme allows the repair of both epimers of NAD(P)HX, a damaged form of NAD(P)H that is a result of enzymatic or heat-dependent hydration.</text>
</comment>
<reference evidence="23" key="1">
    <citation type="submission" date="2017-02" db="EMBL/GenBank/DDBJ databases">
        <authorList>
            <person name="Varghese N."/>
            <person name="Submissions S."/>
        </authorList>
    </citation>
    <scope>NUCLEOTIDE SEQUENCE [LARGE SCALE GENOMIC DNA]</scope>
    <source>
        <strain evidence="23">ATCC 700200</strain>
    </source>
</reference>
<dbReference type="EMBL" id="FUYE01000010">
    <property type="protein sequence ID" value="SKB00610.1"/>
    <property type="molecule type" value="Genomic_DNA"/>
</dbReference>
<dbReference type="Proteomes" id="UP000190774">
    <property type="component" value="Unassembled WGS sequence"/>
</dbReference>
<comment type="caution">
    <text evidence="18">Lacks conserved residue(s) required for the propagation of feature annotation.</text>
</comment>
<dbReference type="GO" id="GO:0005524">
    <property type="term" value="F:ATP binding"/>
    <property type="evidence" value="ECO:0007669"/>
    <property type="project" value="UniProtKB-UniRule"/>
</dbReference>
<dbReference type="EC" id="5.1.99.6" evidence="19"/>
<comment type="catalytic activity">
    <reaction evidence="16 17 19">
        <text>(6S)-NADPHX + ADP = AMP + phosphate + NADPH + H(+)</text>
        <dbReference type="Rhea" id="RHEA:32235"/>
        <dbReference type="ChEBI" id="CHEBI:15378"/>
        <dbReference type="ChEBI" id="CHEBI:43474"/>
        <dbReference type="ChEBI" id="CHEBI:57783"/>
        <dbReference type="ChEBI" id="CHEBI:64076"/>
        <dbReference type="ChEBI" id="CHEBI:456215"/>
        <dbReference type="ChEBI" id="CHEBI:456216"/>
        <dbReference type="EC" id="4.2.1.136"/>
    </reaction>
</comment>
<comment type="cofactor">
    <cofactor evidence="18 19">
        <name>K(+)</name>
        <dbReference type="ChEBI" id="CHEBI:29103"/>
    </cofactor>
    <text evidence="18 19">Binds 1 potassium ion per subunit.</text>
</comment>
<evidence type="ECO:0000256" key="3">
    <source>
        <dbReference type="ARBA" id="ARBA00006001"/>
    </source>
</evidence>
<evidence type="ECO:0000256" key="13">
    <source>
        <dbReference type="ARBA" id="ARBA00023268"/>
    </source>
</evidence>
<dbReference type="SUPFAM" id="SSF53613">
    <property type="entry name" value="Ribokinase-like"/>
    <property type="match status" value="1"/>
</dbReference>
<dbReference type="InterPro" id="IPR030677">
    <property type="entry name" value="Nnr"/>
</dbReference>
<dbReference type="InterPro" id="IPR029056">
    <property type="entry name" value="Ribokinase-like"/>
</dbReference>
<feature type="binding site" evidence="18">
    <location>
        <begin position="122"/>
        <end position="128"/>
    </location>
    <ligand>
        <name>(6S)-NADPHX</name>
        <dbReference type="ChEBI" id="CHEBI:64076"/>
    </ligand>
</feature>
<feature type="binding site" evidence="17">
    <location>
        <position position="318"/>
    </location>
    <ligand>
        <name>(6S)-NADPHX</name>
        <dbReference type="ChEBI" id="CHEBI:64076"/>
    </ligand>
</feature>
<accession>A0A1T4YG23</accession>
<comment type="similarity">
    <text evidence="3 19">In the N-terminal section; belongs to the NnrE/AIBP family.</text>
</comment>
<sequence length="497" mass="52522">MLVTCRQMQEMESRAFASGLDAADLMEQAGQGIARVVHQFFPAAGTLILYLGSGNNAGDALVAARELQGDGWDVKIRASVPLDEMKPLPKKHWRSLGRAEVLESAPTAMSRTPIVLLDGLVGIGARGPLRPRLRELAAEMNSLRPRSGAQTVAIDIPSGLDGDAGIPEADCVMADITATIAVPKLGLLADSAIRHVGRLALVPLPSLVAFAEGESLDSSDLITPSQLRPWLPRRAFDMHKGQAGRVGIMAGSRGYFGAAQLACHAALRAGAGLVTLLVKPDAYDILAQRVPAEVMVKPVKDYREALDLRFDALAIGPGLGLTYQDEYLDVIQQSTVPMLLDADALTALASHPEILSKVQAPCLLTPHPGEMARLMPEGGVLSRADQAETWAQAHLQQTLLLKGSRTVIAHAGEHTRFNTTGHPGMATGGMGDVLTGVCAALLGQGLTTYHTAALGAWLCGRAAEIHALSQAQESTLPTDVIQCLGQAWQGIVTGEVF</sequence>
<dbReference type="Pfam" id="PF01256">
    <property type="entry name" value="Carb_kinase"/>
    <property type="match status" value="1"/>
</dbReference>
<feature type="binding site" evidence="18">
    <location>
        <position position="56"/>
    </location>
    <ligand>
        <name>K(+)</name>
        <dbReference type="ChEBI" id="CHEBI:29103"/>
    </ligand>
</feature>
<dbReference type="HAMAP" id="MF_01966">
    <property type="entry name" value="NADHX_epimerase"/>
    <property type="match status" value="1"/>
</dbReference>
<feature type="binding site" evidence="17">
    <location>
        <position position="258"/>
    </location>
    <ligand>
        <name>(6S)-NADPHX</name>
        <dbReference type="ChEBI" id="CHEBI:64076"/>
    </ligand>
</feature>
<keyword evidence="10 17" id="KW-0520">NAD</keyword>
<comment type="function">
    <text evidence="14 19">Bifunctional enzyme that catalyzes the epimerization of the S- and R-forms of NAD(P)HX and the dehydration of the S-form of NAD(P)HX at the expense of ADP, which is converted to AMP. This allows the repair of both epimers of NAD(P)HX, a damaged form of NAD(P)H that is a result of enzymatic or heat-dependent hydration.</text>
</comment>